<name>A0A814B9G9_ADIRI</name>
<evidence type="ECO:0000256" key="1">
    <source>
        <dbReference type="SAM" id="MobiDB-lite"/>
    </source>
</evidence>
<organism evidence="2 3">
    <name type="scientific">Adineta ricciae</name>
    <name type="common">Rotifer</name>
    <dbReference type="NCBI Taxonomy" id="249248"/>
    <lineage>
        <taxon>Eukaryota</taxon>
        <taxon>Metazoa</taxon>
        <taxon>Spiralia</taxon>
        <taxon>Gnathifera</taxon>
        <taxon>Rotifera</taxon>
        <taxon>Eurotatoria</taxon>
        <taxon>Bdelloidea</taxon>
        <taxon>Adinetida</taxon>
        <taxon>Adinetidae</taxon>
        <taxon>Adineta</taxon>
    </lineage>
</organism>
<feature type="compositionally biased region" description="Polar residues" evidence="1">
    <location>
        <begin position="125"/>
        <end position="136"/>
    </location>
</feature>
<protein>
    <submittedName>
        <fullName evidence="2">Uncharacterized protein</fullName>
    </submittedName>
</protein>
<evidence type="ECO:0000313" key="3">
    <source>
        <dbReference type="Proteomes" id="UP000663828"/>
    </source>
</evidence>
<gene>
    <name evidence="2" type="ORF">XAT740_LOCUS9319</name>
</gene>
<accession>A0A814B9G9</accession>
<dbReference type="AlphaFoldDB" id="A0A814B9G9"/>
<comment type="caution">
    <text evidence="2">The sequence shown here is derived from an EMBL/GenBank/DDBJ whole genome shotgun (WGS) entry which is preliminary data.</text>
</comment>
<dbReference type="EMBL" id="CAJNOR010000478">
    <property type="protein sequence ID" value="CAF0926247.1"/>
    <property type="molecule type" value="Genomic_DNA"/>
</dbReference>
<proteinExistence type="predicted"/>
<feature type="region of interest" description="Disordered" evidence="1">
    <location>
        <begin position="42"/>
        <end position="82"/>
    </location>
</feature>
<dbReference type="Proteomes" id="UP000663828">
    <property type="component" value="Unassembled WGS sequence"/>
</dbReference>
<evidence type="ECO:0000313" key="2">
    <source>
        <dbReference type="EMBL" id="CAF0926247.1"/>
    </source>
</evidence>
<keyword evidence="3" id="KW-1185">Reference proteome</keyword>
<sequence>MICFETNVFHSAACVQNTSEPHTAGSHNISRHPHTVSDFPPQLPTTGTTETHRPSLPPQSGQFRHLSHRIHPSPSHSGHSTAASTIFHNIPATKSQDSYLNSISGTPKLTSDPTISFSLHPHPNKAQQHTSTSITI</sequence>
<feature type="region of interest" description="Disordered" evidence="1">
    <location>
        <begin position="112"/>
        <end position="136"/>
    </location>
</feature>
<reference evidence="2" key="1">
    <citation type="submission" date="2021-02" db="EMBL/GenBank/DDBJ databases">
        <authorList>
            <person name="Nowell W R."/>
        </authorList>
    </citation>
    <scope>NUCLEOTIDE SEQUENCE</scope>
</reference>